<dbReference type="Pfam" id="PF11000">
    <property type="entry name" value="DUF2840"/>
    <property type="match status" value="1"/>
</dbReference>
<sequence length="152" mass="17299">MRTTVELLWIEGRIERWIRFGHIVQETIKSRSRRTVGFDPGAVFAFVRWTASDYGTVESRIDILRAVIRGEAYATVPCVAPGGESLLHISGWPKVEAVLAVIDRIEALGIAPEDVCPDHWRHVHHRLTAGLTPRPYTKARHAAWLKRREIET</sequence>
<dbReference type="RefSeq" id="WP_218444284.1">
    <property type="nucleotide sequence ID" value="NZ_JAGSPA010000001.1"/>
</dbReference>
<dbReference type="Proteomes" id="UP000722336">
    <property type="component" value="Unassembled WGS sequence"/>
</dbReference>
<keyword evidence="2" id="KW-1185">Reference proteome</keyword>
<protein>
    <submittedName>
        <fullName evidence="1">DUF2840 domain-containing protein</fullName>
    </submittedName>
</protein>
<dbReference type="InterPro" id="IPR021263">
    <property type="entry name" value="DUF2840"/>
</dbReference>
<reference evidence="1 2" key="1">
    <citation type="submission" date="2021-04" db="EMBL/GenBank/DDBJ databases">
        <authorList>
            <person name="Pira H."/>
            <person name="Risdian C."/>
            <person name="Wink J."/>
        </authorList>
    </citation>
    <scope>NUCLEOTIDE SEQUENCE [LARGE SCALE GENOMIC DNA]</scope>
    <source>
        <strain evidence="1 2">WHA3</strain>
    </source>
</reference>
<proteinExistence type="predicted"/>
<dbReference type="EMBL" id="JAGSPA010000001">
    <property type="protein sequence ID" value="MBV7255889.1"/>
    <property type="molecule type" value="Genomic_DNA"/>
</dbReference>
<name>A0ABS6SBY5_9SPHN</name>
<evidence type="ECO:0000313" key="1">
    <source>
        <dbReference type="EMBL" id="MBV7255889.1"/>
    </source>
</evidence>
<evidence type="ECO:0000313" key="2">
    <source>
        <dbReference type="Proteomes" id="UP000722336"/>
    </source>
</evidence>
<gene>
    <name evidence="1" type="ORF">KCG44_03720</name>
</gene>
<comment type="caution">
    <text evidence="1">The sequence shown here is derived from an EMBL/GenBank/DDBJ whole genome shotgun (WGS) entry which is preliminary data.</text>
</comment>
<accession>A0ABS6SBY5</accession>
<organism evidence="1 2">
    <name type="scientific">Pacificimonas pallii</name>
    <dbReference type="NCBI Taxonomy" id="2827236"/>
    <lineage>
        <taxon>Bacteria</taxon>
        <taxon>Pseudomonadati</taxon>
        <taxon>Pseudomonadota</taxon>
        <taxon>Alphaproteobacteria</taxon>
        <taxon>Sphingomonadales</taxon>
        <taxon>Sphingosinicellaceae</taxon>
        <taxon>Pacificimonas</taxon>
    </lineage>
</organism>